<dbReference type="InterPro" id="IPR009014">
    <property type="entry name" value="Transketo_C/PFOR_II"/>
</dbReference>
<dbReference type="InterPro" id="IPR051457">
    <property type="entry name" value="2-oxoacid:Fd_oxidoreductase"/>
</dbReference>
<sequence>MAPLDAQVALTDKYRVSKGAALMNGMQALVRLALEQADVDRDAGLKTGGYISGYRGSPIGGFDQELARAAEELKARNIVFNPGLNEDLAATAISGTQSLGAAEDPTVEGVFSIWYGKGPGVDRSLDAMKHGALAGAHPRGGTVYLLGDDPMSKSSTTAHQSEQAMMHVMVPVLYPASVHEIVPLGLHAFAMSRHTGAVTSMKIVTDVADSAATVALDRLRPTPVLPPLPGFEVPLHNTGGFLPYVVQERRMAVRMQAVKDYARANRLNEPVFEPAGPKRLGIVAVGKAFGDAMAGLKLLDLDPERAAASGIGLFRMRMTWPVEPASLLEFVQGYDQLLVIEEKRSLVETELAHLLVNAPGPRPILTGKRDAGGSPLVQDFGELSPEHVADVISREASDLGVCETKPPAPPKLTGNAPAMPRTPWYCAGCPHNRSTKLPDGSLAGGGIGCHAMSVLHSPETTQLFTQMGGEGMHWVGRANFAGRKHMFQNLGDGTYTHSGMLAIKAAAAAPGVNITYKILYNDAVAMTGGQPIEGQPLPAEIAAQVLSIGAKQVVVVSDDIEATKETGTWPTGNVSFRDRAENLLVQTELREVEGTTVLLYVQTCAAEKRRRRKRGKFPDPAKRAVINPLVCEGCGDCGIQSNCVAIKPLDTPFGTKRRIDQTACNKDYSCLEGFCPSFVTVEGVESDPLLGKKGIRHDPPEGLPEAATTPALDYAAVITGIGGTGVVTVAAVLSMAARLEGLHALTLDQTGLSQKNGAVQSHLQIGPHPIDDRPARVARGKGRLLLACDMLVGAGDEAMGLIDPAQGQAIANGQVEPLPAFARNPEARADEGALEGRLKGQLGDDRVLVKDVAYLATQLVGDGMGANLMLVGVACQAGALPVTAEAIERAIRLNGAAVDMNLAAFRWGRWLVAQPGLAKEKAGEKTLPAWQTEDYDALVARFERFLTDYQSARYARRFREHLAGVEAAEEAHWPGRRDLSRLAARALHKSMAIKDEYEVARLHRHPDWKAQLARDFAPDAKVNYHLAPPVTAKIDPVSGRPRKQKFGPWMEKGFAVLAGMKSLRGTALDPFGRSEERKMERALVGETEQLVDLVAAKLSPATETLCREALMQPLAIKGFGPVKQANLEKTKPVWDRLVSDLSKIA</sequence>
<dbReference type="AlphaFoldDB" id="A0A1I3F7F7"/>
<feature type="domain" description="Pyruvate/ketoisovalerate oxidoreductase catalytic" evidence="2">
    <location>
        <begin position="722"/>
        <end position="908"/>
    </location>
</feature>
<dbReference type="Pfam" id="PF20169">
    <property type="entry name" value="DUF6537"/>
    <property type="match status" value="1"/>
</dbReference>
<dbReference type="InterPro" id="IPR002869">
    <property type="entry name" value="Pyrv_flavodox_OxRed_cen"/>
</dbReference>
<dbReference type="InterPro" id="IPR019752">
    <property type="entry name" value="Pyrv/ketoisovalerate_OxRed_cat"/>
</dbReference>
<evidence type="ECO:0000313" key="5">
    <source>
        <dbReference type="Proteomes" id="UP000199377"/>
    </source>
</evidence>
<evidence type="ECO:0000259" key="3">
    <source>
        <dbReference type="Pfam" id="PF20169"/>
    </source>
</evidence>
<dbReference type="SUPFAM" id="SSF52518">
    <property type="entry name" value="Thiamin diphosphate-binding fold (THDP-binding)"/>
    <property type="match status" value="2"/>
</dbReference>
<dbReference type="STRING" id="1114924.SAMN05216258_104106"/>
<dbReference type="RefSeq" id="WP_177236195.1">
    <property type="nucleotide sequence ID" value="NZ_FOQH01000004.1"/>
</dbReference>
<keyword evidence="4" id="KW-0670">Pyruvate</keyword>
<dbReference type="PANTHER" id="PTHR48084:SF3">
    <property type="entry name" value="SUBUNIT OF PYRUVATE:FLAVODOXIN OXIDOREDUCTASE"/>
    <property type="match status" value="1"/>
</dbReference>
<keyword evidence="5" id="KW-1185">Reference proteome</keyword>
<dbReference type="EMBL" id="FOQH01000004">
    <property type="protein sequence ID" value="SFI07103.1"/>
    <property type="molecule type" value="Genomic_DNA"/>
</dbReference>
<dbReference type="NCBIfam" id="NF009588">
    <property type="entry name" value="PRK13029.1"/>
    <property type="match status" value="1"/>
</dbReference>
<gene>
    <name evidence="4" type="ORF">SAMN05216258_104106</name>
</gene>
<evidence type="ECO:0000313" key="4">
    <source>
        <dbReference type="EMBL" id="SFI07103.1"/>
    </source>
</evidence>
<reference evidence="4 5" key="1">
    <citation type="submission" date="2016-10" db="EMBL/GenBank/DDBJ databases">
        <authorList>
            <person name="de Groot N.N."/>
        </authorList>
    </citation>
    <scope>NUCLEOTIDE SEQUENCE [LARGE SCALE GENOMIC DNA]</scope>
    <source>
        <strain evidence="4 5">CGMCC 1.11030</strain>
    </source>
</reference>
<keyword evidence="1" id="KW-0560">Oxidoreductase</keyword>
<dbReference type="InterPro" id="IPR002880">
    <property type="entry name" value="Pyrv_Fd/Flavodoxin_OxRdtase_N"/>
</dbReference>
<dbReference type="InterPro" id="IPR029061">
    <property type="entry name" value="THDP-binding"/>
</dbReference>
<dbReference type="Proteomes" id="UP000199377">
    <property type="component" value="Unassembled WGS sequence"/>
</dbReference>
<dbReference type="NCBIfam" id="NF009589">
    <property type="entry name" value="PRK13030.1"/>
    <property type="match status" value="1"/>
</dbReference>
<dbReference type="SUPFAM" id="SSF52922">
    <property type="entry name" value="TK C-terminal domain-like"/>
    <property type="match status" value="1"/>
</dbReference>
<evidence type="ECO:0000256" key="1">
    <source>
        <dbReference type="ARBA" id="ARBA00023002"/>
    </source>
</evidence>
<proteinExistence type="predicted"/>
<dbReference type="SUPFAM" id="SSF53323">
    <property type="entry name" value="Pyruvate-ferredoxin oxidoreductase, PFOR, domain III"/>
    <property type="match status" value="1"/>
</dbReference>
<name>A0A1I3F7F7_9RHOB</name>
<dbReference type="InterPro" id="IPR046667">
    <property type="entry name" value="DUF6537"/>
</dbReference>
<dbReference type="PANTHER" id="PTHR48084">
    <property type="entry name" value="2-OXOGLUTARATE OXIDOREDUCTASE SUBUNIT KORB-RELATED"/>
    <property type="match status" value="1"/>
</dbReference>
<dbReference type="GO" id="GO:0016903">
    <property type="term" value="F:oxidoreductase activity, acting on the aldehyde or oxo group of donors"/>
    <property type="evidence" value="ECO:0007669"/>
    <property type="project" value="InterPro"/>
</dbReference>
<dbReference type="Gene3D" id="3.40.920.10">
    <property type="entry name" value="Pyruvate-ferredoxin oxidoreductase, PFOR, domain III"/>
    <property type="match status" value="1"/>
</dbReference>
<organism evidence="4 5">
    <name type="scientific">Albimonas pacifica</name>
    <dbReference type="NCBI Taxonomy" id="1114924"/>
    <lineage>
        <taxon>Bacteria</taxon>
        <taxon>Pseudomonadati</taxon>
        <taxon>Pseudomonadota</taxon>
        <taxon>Alphaproteobacteria</taxon>
        <taxon>Rhodobacterales</taxon>
        <taxon>Paracoccaceae</taxon>
        <taxon>Albimonas</taxon>
    </lineage>
</organism>
<dbReference type="CDD" id="cd07034">
    <property type="entry name" value="TPP_PYR_PFOR_IOR-alpha_like"/>
    <property type="match status" value="1"/>
</dbReference>
<dbReference type="Pfam" id="PF01558">
    <property type="entry name" value="POR"/>
    <property type="match status" value="1"/>
</dbReference>
<protein>
    <submittedName>
        <fullName evidence="4">Indolepyruvate ferredoxin oxidoreductase</fullName>
    </submittedName>
</protein>
<dbReference type="Gene3D" id="3.40.50.970">
    <property type="match status" value="1"/>
</dbReference>
<evidence type="ECO:0000259" key="2">
    <source>
        <dbReference type="Pfam" id="PF01558"/>
    </source>
</evidence>
<feature type="domain" description="DUF6537" evidence="3">
    <location>
        <begin position="936"/>
        <end position="1135"/>
    </location>
</feature>
<accession>A0A1I3F7F7</accession>